<protein>
    <submittedName>
        <fullName evidence="1">Uncharacterized protein</fullName>
    </submittedName>
</protein>
<keyword evidence="2" id="KW-1185">Reference proteome</keyword>
<gene>
    <name evidence="1" type="ORF">SGFS_020610</name>
</gene>
<reference evidence="1 2" key="2">
    <citation type="journal article" date="2023" name="ChemBioChem">
        <title>Acyltransferase Domain Exchange between Two Independent Type I Polyketide Synthases in the Same Producer Strain of Macrolide Antibiotics.</title>
        <authorList>
            <person name="Kudo F."/>
            <person name="Kishikawa K."/>
            <person name="Tsuboi K."/>
            <person name="Kido T."/>
            <person name="Usui T."/>
            <person name="Hashimoto J."/>
            <person name="Shin-Ya K."/>
            <person name="Miyanaga A."/>
            <person name="Eguchi T."/>
        </authorList>
    </citation>
    <scope>NUCLEOTIDE SEQUENCE [LARGE SCALE GENOMIC DNA]</scope>
    <source>
        <strain evidence="1 2">A-8890</strain>
    </source>
</reference>
<reference evidence="1 2" key="1">
    <citation type="journal article" date="2010" name="ChemBioChem">
        <title>Cloning and characterization of the biosynthetic gene cluster of 16-membered macrolide antibiotic FD-891: involvement of a dual functional cytochrome P450 monooxygenase catalyzing epoxidation and hydroxylation.</title>
        <authorList>
            <person name="Kudo F."/>
            <person name="Motegi A."/>
            <person name="Mizoue K."/>
            <person name="Eguchi T."/>
        </authorList>
    </citation>
    <scope>NUCLEOTIDE SEQUENCE [LARGE SCALE GENOMIC DNA]</scope>
    <source>
        <strain evidence="1 2">A-8890</strain>
    </source>
</reference>
<sequence>MDLVVAFLRMVTALVPWTAHGRYGLLVQDEAGIAVATDVGAAVAAEADARGRASAPSSAAAIAIRVERMGN</sequence>
<organism evidence="1 2">
    <name type="scientific">Streptomyces graminofaciens</name>
    <dbReference type="NCBI Taxonomy" id="68212"/>
    <lineage>
        <taxon>Bacteria</taxon>
        <taxon>Bacillati</taxon>
        <taxon>Actinomycetota</taxon>
        <taxon>Actinomycetes</taxon>
        <taxon>Kitasatosporales</taxon>
        <taxon>Streptomycetaceae</taxon>
        <taxon>Streptomyces</taxon>
    </lineage>
</organism>
<evidence type="ECO:0000313" key="2">
    <source>
        <dbReference type="Proteomes" id="UP001321542"/>
    </source>
</evidence>
<proteinExistence type="predicted"/>
<evidence type="ECO:0000313" key="1">
    <source>
        <dbReference type="EMBL" id="BBC30767.1"/>
    </source>
</evidence>
<dbReference type="Proteomes" id="UP001321542">
    <property type="component" value="Chromosome"/>
</dbReference>
<name>A0ABM7F2B7_9ACTN</name>
<dbReference type="EMBL" id="AP018448">
    <property type="protein sequence ID" value="BBC30767.1"/>
    <property type="molecule type" value="Genomic_DNA"/>
</dbReference>
<accession>A0ABM7F2B7</accession>